<dbReference type="HOGENOM" id="CLU_1972892_0_0_1"/>
<dbReference type="RefSeq" id="XP_009023691.1">
    <property type="nucleotide sequence ID" value="XM_009025443.1"/>
</dbReference>
<dbReference type="InParanoid" id="T1FBE7"/>
<dbReference type="EMBL" id="AMQM01005976">
    <property type="status" value="NOT_ANNOTATED_CDS"/>
    <property type="molecule type" value="Genomic_DNA"/>
</dbReference>
<dbReference type="AlphaFoldDB" id="T1FBE7"/>
<evidence type="ECO:0000313" key="3">
    <source>
        <dbReference type="Proteomes" id="UP000015101"/>
    </source>
</evidence>
<dbReference type="GeneID" id="20206146"/>
<reference evidence="1 3" key="2">
    <citation type="journal article" date="2013" name="Nature">
        <title>Insights into bilaterian evolution from three spiralian genomes.</title>
        <authorList>
            <person name="Simakov O."/>
            <person name="Marletaz F."/>
            <person name="Cho S.J."/>
            <person name="Edsinger-Gonzales E."/>
            <person name="Havlak P."/>
            <person name="Hellsten U."/>
            <person name="Kuo D.H."/>
            <person name="Larsson T."/>
            <person name="Lv J."/>
            <person name="Arendt D."/>
            <person name="Savage R."/>
            <person name="Osoegawa K."/>
            <person name="de Jong P."/>
            <person name="Grimwood J."/>
            <person name="Chapman J.A."/>
            <person name="Shapiro H."/>
            <person name="Aerts A."/>
            <person name="Otillar R.P."/>
            <person name="Terry A.Y."/>
            <person name="Boore J.L."/>
            <person name="Grigoriev I.V."/>
            <person name="Lindberg D.R."/>
            <person name="Seaver E.C."/>
            <person name="Weisblat D.A."/>
            <person name="Putnam N.H."/>
            <person name="Rokhsar D.S."/>
        </authorList>
    </citation>
    <scope>NUCLEOTIDE SEQUENCE</scope>
</reference>
<dbReference type="CTD" id="20206146"/>
<dbReference type="EnsemblMetazoa" id="HelroT177248">
    <property type="protein sequence ID" value="HelroP177248"/>
    <property type="gene ID" value="HelroG177248"/>
</dbReference>
<organism evidence="2 3">
    <name type="scientific">Helobdella robusta</name>
    <name type="common">Californian leech</name>
    <dbReference type="NCBI Taxonomy" id="6412"/>
    <lineage>
        <taxon>Eukaryota</taxon>
        <taxon>Metazoa</taxon>
        <taxon>Spiralia</taxon>
        <taxon>Lophotrochozoa</taxon>
        <taxon>Annelida</taxon>
        <taxon>Clitellata</taxon>
        <taxon>Hirudinea</taxon>
        <taxon>Rhynchobdellida</taxon>
        <taxon>Glossiphoniidae</taxon>
        <taxon>Helobdella</taxon>
    </lineage>
</organism>
<keyword evidence="3" id="KW-1185">Reference proteome</keyword>
<evidence type="ECO:0000313" key="2">
    <source>
        <dbReference type="EnsemblMetazoa" id="HelroP177248"/>
    </source>
</evidence>
<sequence length="127" mass="14342">MTSFMITLQDLKPSFAYQKQPGQPPTSYQSLPPTHLFLNLYPFDINVGEIAQSVYKHFFALLTRCDLVQTLYLRNSKTVIRTRDDAVLARVYQPYVTSCGVEVIGIVAPKFSYNYSSLSSSAYGKDV</sequence>
<proteinExistence type="predicted"/>
<dbReference type="Proteomes" id="UP000015101">
    <property type="component" value="Unassembled WGS sequence"/>
</dbReference>
<name>T1FBE7_HELRO</name>
<dbReference type="KEGG" id="hro:HELRODRAFT_177248"/>
<reference evidence="3" key="1">
    <citation type="submission" date="2012-12" db="EMBL/GenBank/DDBJ databases">
        <authorList>
            <person name="Hellsten U."/>
            <person name="Grimwood J."/>
            <person name="Chapman J.A."/>
            <person name="Shapiro H."/>
            <person name="Aerts A."/>
            <person name="Otillar R.P."/>
            <person name="Terry A.Y."/>
            <person name="Boore J.L."/>
            <person name="Simakov O."/>
            <person name="Marletaz F."/>
            <person name="Cho S.-J."/>
            <person name="Edsinger-Gonzales E."/>
            <person name="Havlak P."/>
            <person name="Kuo D.-H."/>
            <person name="Larsson T."/>
            <person name="Lv J."/>
            <person name="Arendt D."/>
            <person name="Savage R."/>
            <person name="Osoegawa K."/>
            <person name="de Jong P."/>
            <person name="Lindberg D.R."/>
            <person name="Seaver E.C."/>
            <person name="Weisblat D.A."/>
            <person name="Putnam N.H."/>
            <person name="Grigoriev I.V."/>
            <person name="Rokhsar D.S."/>
        </authorList>
    </citation>
    <scope>NUCLEOTIDE SEQUENCE</scope>
</reference>
<gene>
    <name evidence="2" type="primary">20206146</name>
    <name evidence="1" type="ORF">HELRODRAFT_177248</name>
</gene>
<evidence type="ECO:0000313" key="1">
    <source>
        <dbReference type="EMBL" id="ESN98365.1"/>
    </source>
</evidence>
<reference evidence="2" key="3">
    <citation type="submission" date="2015-06" db="UniProtKB">
        <authorList>
            <consortium name="EnsemblMetazoa"/>
        </authorList>
    </citation>
    <scope>IDENTIFICATION</scope>
</reference>
<protein>
    <submittedName>
        <fullName evidence="1 2">Uncharacterized protein</fullName>
    </submittedName>
</protein>
<accession>T1FBE7</accession>
<dbReference type="EMBL" id="KB097182">
    <property type="protein sequence ID" value="ESN98365.1"/>
    <property type="molecule type" value="Genomic_DNA"/>
</dbReference>